<evidence type="ECO:0000313" key="4">
    <source>
        <dbReference type="Proteomes" id="UP000003081"/>
    </source>
</evidence>
<dbReference type="InterPro" id="IPR036890">
    <property type="entry name" value="HATPase_C_sf"/>
</dbReference>
<dbReference type="eggNOG" id="COG3290">
    <property type="taxonomic scope" value="Bacteria"/>
</dbReference>
<feature type="transmembrane region" description="Helical" evidence="1">
    <location>
        <begin position="15"/>
        <end position="37"/>
    </location>
</feature>
<keyword evidence="3" id="KW-0418">Kinase</keyword>
<dbReference type="PANTHER" id="PTHR40448">
    <property type="entry name" value="TWO-COMPONENT SENSOR HISTIDINE KINASE"/>
    <property type="match status" value="1"/>
</dbReference>
<keyword evidence="4" id="KW-1185">Reference proteome</keyword>
<gene>
    <name evidence="3" type="ORF">CLP_0416</name>
</gene>
<keyword evidence="3" id="KW-0808">Transferase</keyword>
<sequence>MRYNIKSNNVLKKKIGLSLLLLSFGIIIHMFISSISYQNKKIEINLNHEFSKSWILNRNNLEEEIDLPYINKNSNKAIITKTIPDKYLSNPTILIGASQQNVKIYLDDINIYTFEPLKSRYYNKISGTSWIIVELPKDCFGKELTIEYESSLKNTSVPILEVFYGNKNDNLLTLIIFGINKMIIAIIFIVIGVIVFIFAIRLKGLNIEASKALFYLTAGIFSMSLWIIIKSECIVLINNNFVFNYYIEFICLYSIPVFYFLFLYKMCGIKSAEKIGTIARLHFVLLFFLLVGQDIEIIDFYSVQGTFFYILLVSLIISTIIMFRELDGKNYLRVYIVSNCILIILTISELSEFKMYLIGRAKIIITLCAIALAMNLIYKFYSSYFEIYYSKIENTYLQRLIESQIEHYRNIDKSYSMIKKYKHDMKNHLVCLNHLLNRQEIEKAKSYLEQISEGILKGEDIFDTGNYILDAIITEKSITAKSKGIKFTTSIMINKNIKIDPVDWCIIFGNALDNAIEACEKVEDNRKFISLKLLSRSNTFIVKIINSSENDFIIEKKKYLTTKKNKEEHGIGMDNIRKSIEKYDGILNTRYEKNLFEISMVFYNI</sequence>
<dbReference type="GO" id="GO:0042802">
    <property type="term" value="F:identical protein binding"/>
    <property type="evidence" value="ECO:0007669"/>
    <property type="project" value="TreeGrafter"/>
</dbReference>
<keyword evidence="1" id="KW-1133">Transmembrane helix</keyword>
<dbReference type="CDD" id="cd16935">
    <property type="entry name" value="HATPase_AgrC-ComD-like"/>
    <property type="match status" value="1"/>
</dbReference>
<feature type="transmembrane region" description="Helical" evidence="1">
    <location>
        <begin position="307"/>
        <end position="324"/>
    </location>
</feature>
<dbReference type="Pfam" id="PF14501">
    <property type="entry name" value="HATPase_c_5"/>
    <property type="match status" value="1"/>
</dbReference>
<dbReference type="InterPro" id="IPR032834">
    <property type="entry name" value="NatK-like_C"/>
</dbReference>
<dbReference type="PANTHER" id="PTHR40448:SF1">
    <property type="entry name" value="TWO-COMPONENT SENSOR HISTIDINE KINASE"/>
    <property type="match status" value="1"/>
</dbReference>
<dbReference type="Gene3D" id="3.30.565.10">
    <property type="entry name" value="Histidine kinase-like ATPase, C-terminal domain"/>
    <property type="match status" value="1"/>
</dbReference>
<feature type="domain" description="Sensor histidine kinase NatK-like C-terminal" evidence="2">
    <location>
        <begin position="500"/>
        <end position="602"/>
    </location>
</feature>
<evidence type="ECO:0000259" key="2">
    <source>
        <dbReference type="Pfam" id="PF14501"/>
    </source>
</evidence>
<feature type="transmembrane region" description="Helical" evidence="1">
    <location>
        <begin position="171"/>
        <end position="200"/>
    </location>
</feature>
<dbReference type="AlphaFoldDB" id="C4IAX1"/>
<reference evidence="3 4" key="1">
    <citation type="submission" date="2009-08" db="EMBL/GenBank/DDBJ databases">
        <authorList>
            <person name="Shrivastava S."/>
            <person name="Brinkac L.B."/>
            <person name="Brown J.L."/>
            <person name="Bruce D.B."/>
            <person name="Detter C."/>
            <person name="Green L.D."/>
            <person name="Munk C.A."/>
            <person name="Rogers Y.C."/>
            <person name="Tapia R."/>
            <person name="Sims D.R."/>
            <person name="Smith L.A."/>
            <person name="Smith T.J."/>
            <person name="Sutton G."/>
            <person name="Brettin T."/>
        </authorList>
    </citation>
    <scope>NUCLEOTIDE SEQUENCE [LARGE SCALE GENOMIC DNA]</scope>
    <source>
        <strain evidence="4">E4 str. BoNT E BL5262</strain>
    </source>
</reference>
<feature type="transmembrane region" description="Helical" evidence="1">
    <location>
        <begin position="212"/>
        <end position="229"/>
    </location>
</feature>
<dbReference type="eggNOG" id="COG2199">
    <property type="taxonomic scope" value="Bacteria"/>
</dbReference>
<dbReference type="GO" id="GO:0016301">
    <property type="term" value="F:kinase activity"/>
    <property type="evidence" value="ECO:0007669"/>
    <property type="project" value="UniProtKB-KW"/>
</dbReference>
<keyword evidence="1" id="KW-0472">Membrane</keyword>
<accession>C4IAX1</accession>
<feature type="transmembrane region" description="Helical" evidence="1">
    <location>
        <begin position="331"/>
        <end position="351"/>
    </location>
</feature>
<organism evidence="3 4">
    <name type="scientific">Clostridium butyricum E4 str. BoNT E BL5262</name>
    <dbReference type="NCBI Taxonomy" id="632245"/>
    <lineage>
        <taxon>Bacteria</taxon>
        <taxon>Bacillati</taxon>
        <taxon>Bacillota</taxon>
        <taxon>Clostridia</taxon>
        <taxon>Eubacteriales</taxon>
        <taxon>Clostridiaceae</taxon>
        <taxon>Clostridium</taxon>
    </lineage>
</organism>
<name>C4IAX1_CLOBU</name>
<keyword evidence="1" id="KW-0812">Transmembrane</keyword>
<dbReference type="SUPFAM" id="SSF55874">
    <property type="entry name" value="ATPase domain of HSP90 chaperone/DNA topoisomerase II/histidine kinase"/>
    <property type="match status" value="1"/>
</dbReference>
<evidence type="ECO:0000256" key="1">
    <source>
        <dbReference type="SAM" id="Phobius"/>
    </source>
</evidence>
<dbReference type="HOGENOM" id="CLU_448140_0_0_9"/>
<dbReference type="EMBL" id="ACOM01000001">
    <property type="protein sequence ID" value="EEP56129.1"/>
    <property type="molecule type" value="Genomic_DNA"/>
</dbReference>
<proteinExistence type="predicted"/>
<dbReference type="Proteomes" id="UP000003081">
    <property type="component" value="Unassembled WGS sequence"/>
</dbReference>
<feature type="transmembrane region" description="Helical" evidence="1">
    <location>
        <begin position="241"/>
        <end position="262"/>
    </location>
</feature>
<protein>
    <submittedName>
        <fullName evidence="3">Putative sensor histidine kinase</fullName>
    </submittedName>
</protein>
<comment type="caution">
    <text evidence="3">The sequence shown here is derived from an EMBL/GenBank/DDBJ whole genome shotgun (WGS) entry which is preliminary data.</text>
</comment>
<evidence type="ECO:0000313" key="3">
    <source>
        <dbReference type="EMBL" id="EEP56129.1"/>
    </source>
</evidence>
<dbReference type="RefSeq" id="WP_003413182.1">
    <property type="nucleotide sequence ID" value="NZ_ACOM01000001.1"/>
</dbReference>
<feature type="transmembrane region" description="Helical" evidence="1">
    <location>
        <begin position="363"/>
        <end position="381"/>
    </location>
</feature>